<keyword evidence="2" id="KW-0762">Sugar transport</keyword>
<dbReference type="PANTHER" id="PTHR30175">
    <property type="entry name" value="PHOSPHOTRANSFERASE SYSTEM TRANSPORT PROTEIN"/>
    <property type="match status" value="1"/>
</dbReference>
<keyword evidence="1" id="KW-0813">Transport</keyword>
<evidence type="ECO:0000313" key="9">
    <source>
        <dbReference type="Proteomes" id="UP000321944"/>
    </source>
</evidence>
<dbReference type="GO" id="GO:0008982">
    <property type="term" value="F:protein-N(PI)-phosphohistidine-sugar phosphotransferase activity"/>
    <property type="evidence" value="ECO:0007669"/>
    <property type="project" value="InterPro"/>
</dbReference>
<dbReference type="SUPFAM" id="SSF55604">
    <property type="entry name" value="Glucose permease domain IIB"/>
    <property type="match status" value="1"/>
</dbReference>
<dbReference type="OrthoDB" id="92465at2"/>
<dbReference type="PROSITE" id="PS51098">
    <property type="entry name" value="PTS_EIIB_TYPE_1"/>
    <property type="match status" value="1"/>
</dbReference>
<protein>
    <submittedName>
        <fullName evidence="8">PTS system glucose-specific transporter subunit IIB</fullName>
    </submittedName>
</protein>
<evidence type="ECO:0000256" key="6">
    <source>
        <dbReference type="PROSITE-ProRule" id="PRU00421"/>
    </source>
</evidence>
<dbReference type="PROSITE" id="PS01035">
    <property type="entry name" value="PTS_EIIB_TYPE_1_CYS"/>
    <property type="match status" value="1"/>
</dbReference>
<dbReference type="InterPro" id="IPR050558">
    <property type="entry name" value="PTS_Sugar-Specific_Components"/>
</dbReference>
<accession>A0A510L0K5</accession>
<keyword evidence="5" id="KW-0418">Kinase</keyword>
<dbReference type="InterPro" id="IPR036878">
    <property type="entry name" value="Glu_permease_IIB"/>
</dbReference>
<organism evidence="8 9">
    <name type="scientific">Leptotrichia wadei</name>
    <dbReference type="NCBI Taxonomy" id="157687"/>
    <lineage>
        <taxon>Bacteria</taxon>
        <taxon>Fusobacteriati</taxon>
        <taxon>Fusobacteriota</taxon>
        <taxon>Fusobacteriia</taxon>
        <taxon>Fusobacteriales</taxon>
        <taxon>Leptotrichiaceae</taxon>
        <taxon>Leptotrichia</taxon>
    </lineage>
</organism>
<dbReference type="Proteomes" id="UP000321944">
    <property type="component" value="Chromosome"/>
</dbReference>
<evidence type="ECO:0000256" key="1">
    <source>
        <dbReference type="ARBA" id="ARBA00022448"/>
    </source>
</evidence>
<dbReference type="RefSeq" id="WP_147004308.1">
    <property type="nucleotide sequence ID" value="NZ_AP019841.1"/>
</dbReference>
<keyword evidence="3" id="KW-0808">Transferase</keyword>
<dbReference type="Pfam" id="PF00367">
    <property type="entry name" value="PTS_EIIB"/>
    <property type="match status" value="1"/>
</dbReference>
<reference evidence="8 9" key="1">
    <citation type="submission" date="2019-07" db="EMBL/GenBank/DDBJ databases">
        <title>Complete Genome Sequence of Leptotrichia wadei Strain JMUB3936.</title>
        <authorList>
            <person name="Watanabe S."/>
            <person name="Cui L."/>
        </authorList>
    </citation>
    <scope>NUCLEOTIDE SEQUENCE [LARGE SCALE GENOMIC DNA]</scope>
    <source>
        <strain evidence="8 9">JMUB3936</strain>
    </source>
</reference>
<dbReference type="AlphaFoldDB" id="A0A510L0K5"/>
<evidence type="ECO:0000256" key="2">
    <source>
        <dbReference type="ARBA" id="ARBA00022597"/>
    </source>
</evidence>
<dbReference type="GO" id="GO:0016301">
    <property type="term" value="F:kinase activity"/>
    <property type="evidence" value="ECO:0007669"/>
    <property type="project" value="UniProtKB-KW"/>
</dbReference>
<proteinExistence type="predicted"/>
<evidence type="ECO:0000256" key="3">
    <source>
        <dbReference type="ARBA" id="ARBA00022679"/>
    </source>
</evidence>
<feature type="active site" description="Phosphocysteine intermediate; for EIIB activity" evidence="6">
    <location>
        <position position="27"/>
    </location>
</feature>
<evidence type="ECO:0000256" key="4">
    <source>
        <dbReference type="ARBA" id="ARBA00022683"/>
    </source>
</evidence>
<evidence type="ECO:0000256" key="5">
    <source>
        <dbReference type="ARBA" id="ARBA00022777"/>
    </source>
</evidence>
<feature type="domain" description="PTS EIIB type-1" evidence="7">
    <location>
        <begin position="5"/>
        <end position="54"/>
    </location>
</feature>
<evidence type="ECO:0000313" key="8">
    <source>
        <dbReference type="EMBL" id="BBM55655.1"/>
    </source>
</evidence>
<dbReference type="InterPro" id="IPR018113">
    <property type="entry name" value="PTrfase_EIIB_Cys"/>
</dbReference>
<dbReference type="GO" id="GO:0015771">
    <property type="term" value="P:trehalose transport"/>
    <property type="evidence" value="ECO:0007669"/>
    <property type="project" value="TreeGrafter"/>
</dbReference>
<dbReference type="PANTHER" id="PTHR30175:SF4">
    <property type="entry name" value="PTS SYSTEM TREHALOSE-SPECIFIC EIIBC COMPONENT"/>
    <property type="match status" value="1"/>
</dbReference>
<sequence>MSKYHNDAVKLLELIGGKENVVAVTHCATRMRFSLADEGKASPKEIGQDYITHL</sequence>
<evidence type="ECO:0000259" key="7">
    <source>
        <dbReference type="PROSITE" id="PS51098"/>
    </source>
</evidence>
<dbReference type="GO" id="GO:0090589">
    <property type="term" value="F:protein-phosphocysteine-trehalose phosphotransferase system transporter activity"/>
    <property type="evidence" value="ECO:0007669"/>
    <property type="project" value="TreeGrafter"/>
</dbReference>
<name>A0A510L0K5_9FUSO</name>
<dbReference type="GO" id="GO:0005886">
    <property type="term" value="C:plasma membrane"/>
    <property type="evidence" value="ECO:0007669"/>
    <property type="project" value="TreeGrafter"/>
</dbReference>
<dbReference type="EMBL" id="AP019841">
    <property type="protein sequence ID" value="BBM55655.1"/>
    <property type="molecule type" value="Genomic_DNA"/>
</dbReference>
<dbReference type="GO" id="GO:0009401">
    <property type="term" value="P:phosphoenolpyruvate-dependent sugar phosphotransferase system"/>
    <property type="evidence" value="ECO:0007669"/>
    <property type="project" value="UniProtKB-KW"/>
</dbReference>
<gene>
    <name evidence="8" type="ORF">JMUB3936_1962</name>
</gene>
<dbReference type="Gene3D" id="3.30.1360.60">
    <property type="entry name" value="Glucose permease domain IIB"/>
    <property type="match status" value="1"/>
</dbReference>
<keyword evidence="4" id="KW-0598">Phosphotransferase system</keyword>
<dbReference type="InterPro" id="IPR001996">
    <property type="entry name" value="PTS_IIB_1"/>
</dbReference>